<dbReference type="EMBL" id="DSDS01000137">
    <property type="protein sequence ID" value="HET98223.1"/>
    <property type="molecule type" value="Genomic_DNA"/>
</dbReference>
<dbReference type="Pfam" id="PF03548">
    <property type="entry name" value="LolA"/>
    <property type="match status" value="1"/>
</dbReference>
<dbReference type="PANTHER" id="PTHR35869:SF1">
    <property type="entry name" value="OUTER-MEMBRANE LIPOPROTEIN CARRIER PROTEIN"/>
    <property type="match status" value="1"/>
</dbReference>
<dbReference type="SUPFAM" id="SSF89392">
    <property type="entry name" value="Prokaryotic lipoproteins and lipoprotein localization factors"/>
    <property type="match status" value="1"/>
</dbReference>
<reference evidence="3" key="1">
    <citation type="journal article" date="2020" name="mSystems">
        <title>Genome- and Community-Level Interaction Insights into Carbon Utilization and Element Cycling Functions of Hydrothermarchaeota in Hydrothermal Sediment.</title>
        <authorList>
            <person name="Zhou Z."/>
            <person name="Liu Y."/>
            <person name="Xu W."/>
            <person name="Pan J."/>
            <person name="Luo Z.H."/>
            <person name="Li M."/>
        </authorList>
    </citation>
    <scope>NUCLEOTIDE SEQUENCE [LARGE SCALE GENOMIC DNA]</scope>
    <source>
        <strain evidence="3">SpSt-1224</strain>
    </source>
</reference>
<dbReference type="AlphaFoldDB" id="A0A7C2TJ34"/>
<feature type="chain" id="PRO_5028347327" evidence="2">
    <location>
        <begin position="26"/>
        <end position="213"/>
    </location>
</feature>
<evidence type="ECO:0000256" key="2">
    <source>
        <dbReference type="SAM" id="SignalP"/>
    </source>
</evidence>
<sequence>MILARPIRGLFLLLCFLLPAAPATATGEDPAALLRELEATAAKVRNLSCSFTQEKQLALFARPVIFHGTLHLARPDRLRWEFTRPVPSVLIFKGESGLRCAEGQTTRFDLNSDPITRMVAHQLWLWLGGDYAKLAAEYHLTLAAPHTLLVEPQNRKIGEFVASVTITFDPASLQPRQVKIAEPGGDTTTISFHAYQLDAPLDENLFNRCDSRE</sequence>
<keyword evidence="3" id="KW-0449">Lipoprotein</keyword>
<dbReference type="CDD" id="cd16325">
    <property type="entry name" value="LolA"/>
    <property type="match status" value="1"/>
</dbReference>
<accession>A0A7C2TJ34</accession>
<name>A0A7C2TJ34_9BACT</name>
<comment type="caution">
    <text evidence="3">The sequence shown here is derived from an EMBL/GenBank/DDBJ whole genome shotgun (WGS) entry which is preliminary data.</text>
</comment>
<organism evidence="3">
    <name type="scientific">Desulfurivibrio alkaliphilus</name>
    <dbReference type="NCBI Taxonomy" id="427923"/>
    <lineage>
        <taxon>Bacteria</taxon>
        <taxon>Pseudomonadati</taxon>
        <taxon>Thermodesulfobacteriota</taxon>
        <taxon>Desulfobulbia</taxon>
        <taxon>Desulfobulbales</taxon>
        <taxon>Desulfobulbaceae</taxon>
        <taxon>Desulfurivibrio</taxon>
    </lineage>
</organism>
<dbReference type="PANTHER" id="PTHR35869">
    <property type="entry name" value="OUTER-MEMBRANE LIPOPROTEIN CARRIER PROTEIN"/>
    <property type="match status" value="1"/>
</dbReference>
<dbReference type="InterPro" id="IPR029046">
    <property type="entry name" value="LolA/LolB/LppX"/>
</dbReference>
<feature type="signal peptide" evidence="2">
    <location>
        <begin position="1"/>
        <end position="25"/>
    </location>
</feature>
<proteinExistence type="predicted"/>
<dbReference type="Proteomes" id="UP000885986">
    <property type="component" value="Unassembled WGS sequence"/>
</dbReference>
<keyword evidence="1 2" id="KW-0732">Signal</keyword>
<dbReference type="InterPro" id="IPR004564">
    <property type="entry name" value="OM_lipoprot_carrier_LolA-like"/>
</dbReference>
<evidence type="ECO:0000256" key="1">
    <source>
        <dbReference type="ARBA" id="ARBA00022729"/>
    </source>
</evidence>
<gene>
    <name evidence="3" type="ORF">ENN98_05960</name>
</gene>
<protein>
    <submittedName>
        <fullName evidence="3">Outer membrane lipoprotein carrier protein LolA</fullName>
    </submittedName>
</protein>
<dbReference type="Gene3D" id="2.50.20.10">
    <property type="entry name" value="Lipoprotein localisation LolA/LolB/LppX"/>
    <property type="match status" value="1"/>
</dbReference>
<evidence type="ECO:0000313" key="3">
    <source>
        <dbReference type="EMBL" id="HET98223.1"/>
    </source>
</evidence>